<evidence type="ECO:0000256" key="3">
    <source>
        <dbReference type="ARBA" id="ARBA00022475"/>
    </source>
</evidence>
<keyword evidence="3" id="KW-1003">Cell membrane</keyword>
<evidence type="ECO:0000256" key="7">
    <source>
        <dbReference type="RuleBase" id="RU363032"/>
    </source>
</evidence>
<dbReference type="PANTHER" id="PTHR30193:SF41">
    <property type="entry name" value="DIACETYLCHITOBIOSE UPTAKE SYSTEM PERMEASE PROTEIN NGCF"/>
    <property type="match status" value="1"/>
</dbReference>
<dbReference type="AlphaFoldDB" id="A0A4P6KT34"/>
<feature type="transmembrane region" description="Helical" evidence="7">
    <location>
        <begin position="21"/>
        <end position="41"/>
    </location>
</feature>
<keyword evidence="2 7" id="KW-0813">Transport</keyword>
<feature type="transmembrane region" description="Helical" evidence="7">
    <location>
        <begin position="157"/>
        <end position="182"/>
    </location>
</feature>
<dbReference type="Proteomes" id="UP000290637">
    <property type="component" value="Chromosome"/>
</dbReference>
<keyword evidence="4 7" id="KW-0812">Transmembrane</keyword>
<dbReference type="PANTHER" id="PTHR30193">
    <property type="entry name" value="ABC TRANSPORTER PERMEASE PROTEIN"/>
    <property type="match status" value="1"/>
</dbReference>
<evidence type="ECO:0000256" key="6">
    <source>
        <dbReference type="ARBA" id="ARBA00023136"/>
    </source>
</evidence>
<evidence type="ECO:0000256" key="5">
    <source>
        <dbReference type="ARBA" id="ARBA00022989"/>
    </source>
</evidence>
<accession>A0A4P6KT34</accession>
<sequence>MKPNFHSPPAGARARRENLAAAMLLAPFALVFLLFFLVPALQTLYLSLTESSLTRTSGFVGLANYATLVQDPGFWASLGNTFYFALLTVIPLTALGLVMALLVEHFTRARSWLQGAFFLPFVLPISVMTLIADWMLQPSSGIVNHLLGTQRAWLADLHWAMPMVAIGTIWWTVGFNMLMFIAGLRNIPVDLYEAAALDGARGFTLFRHITWPALRPVVGTAVLLSLIASLKIFGQTYILTTGGPFNTTRVTLHYMYETAFTQSDAGYAAAIAMAFVAIVIALSLLQGGLVRWSARKRA</sequence>
<dbReference type="GO" id="GO:0055085">
    <property type="term" value="P:transmembrane transport"/>
    <property type="evidence" value="ECO:0007669"/>
    <property type="project" value="InterPro"/>
</dbReference>
<dbReference type="RefSeq" id="WP_130185024.1">
    <property type="nucleotide sequence ID" value="NZ_CP035913.1"/>
</dbReference>
<dbReference type="PROSITE" id="PS50928">
    <property type="entry name" value="ABC_TM1"/>
    <property type="match status" value="1"/>
</dbReference>
<dbReference type="EMBL" id="CP035913">
    <property type="protein sequence ID" value="QBE61887.1"/>
    <property type="molecule type" value="Genomic_DNA"/>
</dbReference>
<feature type="transmembrane region" description="Helical" evidence="7">
    <location>
        <begin position="115"/>
        <end position="137"/>
    </location>
</feature>
<feature type="domain" description="ABC transmembrane type-1" evidence="8">
    <location>
        <begin position="78"/>
        <end position="286"/>
    </location>
</feature>
<keyword evidence="10" id="KW-1185">Reference proteome</keyword>
<protein>
    <submittedName>
        <fullName evidence="9">Sugar ABC transporter permease</fullName>
    </submittedName>
</protein>
<feature type="transmembrane region" description="Helical" evidence="7">
    <location>
        <begin position="217"/>
        <end position="238"/>
    </location>
</feature>
<dbReference type="InterPro" id="IPR051393">
    <property type="entry name" value="ABC_transporter_permease"/>
</dbReference>
<dbReference type="CDD" id="cd06261">
    <property type="entry name" value="TM_PBP2"/>
    <property type="match status" value="1"/>
</dbReference>
<dbReference type="InterPro" id="IPR000515">
    <property type="entry name" value="MetI-like"/>
</dbReference>
<dbReference type="SUPFAM" id="SSF161098">
    <property type="entry name" value="MetI-like"/>
    <property type="match status" value="1"/>
</dbReference>
<evidence type="ECO:0000313" key="9">
    <source>
        <dbReference type="EMBL" id="QBE61887.1"/>
    </source>
</evidence>
<evidence type="ECO:0000256" key="4">
    <source>
        <dbReference type="ARBA" id="ARBA00022692"/>
    </source>
</evidence>
<keyword evidence="5 7" id="KW-1133">Transmembrane helix</keyword>
<dbReference type="GO" id="GO:0005886">
    <property type="term" value="C:plasma membrane"/>
    <property type="evidence" value="ECO:0007669"/>
    <property type="project" value="UniProtKB-SubCell"/>
</dbReference>
<keyword evidence="6 7" id="KW-0472">Membrane</keyword>
<name>A0A4P6KT34_9BURK</name>
<dbReference type="InterPro" id="IPR035906">
    <property type="entry name" value="MetI-like_sf"/>
</dbReference>
<proteinExistence type="inferred from homology"/>
<evidence type="ECO:0000256" key="1">
    <source>
        <dbReference type="ARBA" id="ARBA00004651"/>
    </source>
</evidence>
<feature type="transmembrane region" description="Helical" evidence="7">
    <location>
        <begin position="82"/>
        <end position="103"/>
    </location>
</feature>
<gene>
    <name evidence="9" type="ORF">EWM63_01810</name>
</gene>
<dbReference type="KEGG" id="plue:EWM63_01810"/>
<dbReference type="Pfam" id="PF00528">
    <property type="entry name" value="BPD_transp_1"/>
    <property type="match status" value="1"/>
</dbReference>
<dbReference type="OrthoDB" id="8585214at2"/>
<evidence type="ECO:0000259" key="8">
    <source>
        <dbReference type="PROSITE" id="PS50928"/>
    </source>
</evidence>
<dbReference type="Gene3D" id="1.10.3720.10">
    <property type="entry name" value="MetI-like"/>
    <property type="match status" value="1"/>
</dbReference>
<comment type="subcellular location">
    <subcellularLocation>
        <location evidence="1 7">Cell membrane</location>
        <topology evidence="1 7">Multi-pass membrane protein</topology>
    </subcellularLocation>
</comment>
<reference evidence="9 10" key="1">
    <citation type="submission" date="2019-02" db="EMBL/GenBank/DDBJ databases">
        <title>Draft Genome Sequences of Six Type Strains of the Genus Massilia.</title>
        <authorList>
            <person name="Miess H."/>
            <person name="Frediansyhah A."/>
            <person name="Gross H."/>
        </authorList>
    </citation>
    <scope>NUCLEOTIDE SEQUENCE [LARGE SCALE GENOMIC DNA]</scope>
    <source>
        <strain evidence="9 10">DSM 17473</strain>
    </source>
</reference>
<feature type="transmembrane region" description="Helical" evidence="7">
    <location>
        <begin position="265"/>
        <end position="290"/>
    </location>
</feature>
<evidence type="ECO:0000313" key="10">
    <source>
        <dbReference type="Proteomes" id="UP000290637"/>
    </source>
</evidence>
<evidence type="ECO:0000256" key="2">
    <source>
        <dbReference type="ARBA" id="ARBA00022448"/>
    </source>
</evidence>
<organism evidence="9 10">
    <name type="scientific">Pseudoduganella lutea</name>
    <dbReference type="NCBI Taxonomy" id="321985"/>
    <lineage>
        <taxon>Bacteria</taxon>
        <taxon>Pseudomonadati</taxon>
        <taxon>Pseudomonadota</taxon>
        <taxon>Betaproteobacteria</taxon>
        <taxon>Burkholderiales</taxon>
        <taxon>Oxalobacteraceae</taxon>
        <taxon>Telluria group</taxon>
        <taxon>Pseudoduganella</taxon>
    </lineage>
</organism>
<comment type="similarity">
    <text evidence="7">Belongs to the binding-protein-dependent transport system permease family.</text>
</comment>